<feature type="compositionally biased region" description="Low complexity" evidence="3">
    <location>
        <begin position="232"/>
        <end position="242"/>
    </location>
</feature>
<dbReference type="EMBL" id="CAXAMN010006302">
    <property type="protein sequence ID" value="CAK9017181.1"/>
    <property type="molecule type" value="Genomic_DNA"/>
</dbReference>
<evidence type="ECO:0000256" key="2">
    <source>
        <dbReference type="ARBA" id="ARBA00023004"/>
    </source>
</evidence>
<dbReference type="Proteomes" id="UP001642484">
    <property type="component" value="Unassembled WGS sequence"/>
</dbReference>
<dbReference type="Gene3D" id="3.40.30.10">
    <property type="entry name" value="Glutaredoxin"/>
    <property type="match status" value="1"/>
</dbReference>
<feature type="region of interest" description="Disordered" evidence="3">
    <location>
        <begin position="205"/>
        <end position="249"/>
    </location>
</feature>
<feature type="compositionally biased region" description="Basic and acidic residues" evidence="3">
    <location>
        <begin position="340"/>
        <end position="357"/>
    </location>
</feature>
<keyword evidence="5" id="KW-1185">Reference proteome</keyword>
<dbReference type="SUPFAM" id="SSF52833">
    <property type="entry name" value="Thioredoxin-like"/>
    <property type="match status" value="1"/>
</dbReference>
<keyword evidence="2" id="KW-0408">Iron</keyword>
<accession>A0ABP0JSF5</accession>
<protein>
    <submittedName>
        <fullName evidence="4">Uncharacterized protein</fullName>
    </submittedName>
</protein>
<organism evidence="4 5">
    <name type="scientific">Durusdinium trenchii</name>
    <dbReference type="NCBI Taxonomy" id="1381693"/>
    <lineage>
        <taxon>Eukaryota</taxon>
        <taxon>Sar</taxon>
        <taxon>Alveolata</taxon>
        <taxon>Dinophyceae</taxon>
        <taxon>Suessiales</taxon>
        <taxon>Symbiodiniaceae</taxon>
        <taxon>Durusdinium</taxon>
    </lineage>
</organism>
<dbReference type="PANTHER" id="PTHR10869">
    <property type="entry name" value="PROLYL 4-HYDROXYLASE ALPHA SUBUNIT"/>
    <property type="match status" value="1"/>
</dbReference>
<feature type="region of interest" description="Disordered" evidence="3">
    <location>
        <begin position="334"/>
        <end position="357"/>
    </location>
</feature>
<dbReference type="Gene3D" id="2.60.120.620">
    <property type="entry name" value="q2cbj1_9rhob like domain"/>
    <property type="match status" value="1"/>
</dbReference>
<comment type="caution">
    <text evidence="4">The sequence shown here is derived from an EMBL/GenBank/DDBJ whole genome shotgun (WGS) entry which is preliminary data.</text>
</comment>
<dbReference type="PANTHER" id="PTHR10869:SF246">
    <property type="entry name" value="TRANSMEMBRANE PROLYL 4-HYDROXYLASE"/>
    <property type="match status" value="1"/>
</dbReference>
<name>A0ABP0JSF5_9DINO</name>
<evidence type="ECO:0000313" key="4">
    <source>
        <dbReference type="EMBL" id="CAK9017181.1"/>
    </source>
</evidence>
<evidence type="ECO:0000256" key="3">
    <source>
        <dbReference type="SAM" id="MobiDB-lite"/>
    </source>
</evidence>
<sequence length="1054" mass="115996">MVDLLPAGVISHGLYGGSKWVQNQPTGHANCWGVLRPGAPLNFSYVSAMVGAGYIACEGHRVCGATMTNDGFGRWSVPSARDLADVFNMIMASSQSQLQYFDMTVERIFERMNLLQSELRRSGAPCTAAAQAATPAACAVSGAGAQQLPVVPGAVVQGQVIEEGQWQPVSATAPLRPSSARPGMAGAGMGSWEPLNVMPHAAAPAPHAAHVPTPPQTARVGAPRPGSRPPDARMASAMPARPAGGGTPGARDVADLAAELERCAQRSSWAQPSAAPAFSPRSPSVAWFHLVSSGTRPIRGSGLVLVNDLPVPMDMAWEMVGQWWENHVSSMSGGDVEPLSLRERPARPHRSSSEREARQRAGVLLSILSGRLLHQEIDHCMVVYRNSVVYQSRRFTPETWDAAVSGKTVFVKFLAPWRLALSAADRSDPKGKVRPLQEDEARALSRREALALPSTLKPDWDKLMKEFEGSSSVLIADVDCTVGIRGYPSIKYGDPDDLQDYNGGRSLADLQKFAKGLGPMCGPANMDLCDDAKKTQITESPGETNWMPETGPNSDEGVVGHQTAENAVLECESSPARLESDFKTFVEGLQKQYQESSDKKDKDVEEIKSSGLGLLKEEVPEYSVQVDGFEPARRGRHAPRSVSVHRDTDGERTTASELAEVIYSLTIRRGDAHWPIRRRFRQDRANGWTGGLDVSAEGGGFGRCRSGEKSLGEGMVSGEGGLLWRQVAKLHEQLLLGFGRSSMKSGLPRLPPKVTCRSLFFGQQDQRFLQMRAGKLRFLSEDFFPGFHILEKLEESPIYQVYDRGQRLTDPPQLDWSKAKDLAEAQERLESLLKIPPRDARSTYTDHLVPSKEEMQLPCAFFTPDGERIEALQGLLRSPVLFFLENGQWMWPAVRIGFQQNVTGLPDVYLTTLSLRPAVFEVRNFMSSQEADEVMAIGAQQGLHSSKGQMQSNDLKKGTAQVTRIPAEHNEPVQLLRYDTGTYYHAHMDWTELDFYPDQRHIWMDSHFGHFDRLATLFWYLNDVQEGGETIFPKWLGSSAQVLGWSWNGSLSRQ</sequence>
<evidence type="ECO:0000256" key="1">
    <source>
        <dbReference type="ARBA" id="ARBA00022723"/>
    </source>
</evidence>
<keyword evidence="1" id="KW-0479">Metal-binding</keyword>
<evidence type="ECO:0000313" key="5">
    <source>
        <dbReference type="Proteomes" id="UP001642484"/>
    </source>
</evidence>
<dbReference type="InterPro" id="IPR036249">
    <property type="entry name" value="Thioredoxin-like_sf"/>
</dbReference>
<proteinExistence type="predicted"/>
<reference evidence="4 5" key="1">
    <citation type="submission" date="2024-02" db="EMBL/GenBank/DDBJ databases">
        <authorList>
            <person name="Chen Y."/>
            <person name="Shah S."/>
            <person name="Dougan E. K."/>
            <person name="Thang M."/>
            <person name="Chan C."/>
        </authorList>
    </citation>
    <scope>NUCLEOTIDE SEQUENCE [LARGE SCALE GENOMIC DNA]</scope>
</reference>
<gene>
    <name evidence="4" type="ORF">CCMP2556_LOCUS12773</name>
</gene>
<dbReference type="InterPro" id="IPR045054">
    <property type="entry name" value="P4HA-like"/>
</dbReference>
<dbReference type="CDD" id="cd02961">
    <property type="entry name" value="PDI_a_family"/>
    <property type="match status" value="1"/>
</dbReference>